<protein>
    <submittedName>
        <fullName evidence="1">Uncharacterized protein</fullName>
    </submittedName>
</protein>
<evidence type="ECO:0000313" key="2">
    <source>
        <dbReference type="Proteomes" id="UP000198953"/>
    </source>
</evidence>
<gene>
    <name evidence="1" type="ORF">SAMN05660976_08187</name>
</gene>
<accession>A0A1H8IX82</accession>
<reference evidence="1 2" key="1">
    <citation type="submission" date="2016-10" db="EMBL/GenBank/DDBJ databases">
        <authorList>
            <person name="de Groot N.N."/>
        </authorList>
    </citation>
    <scope>NUCLEOTIDE SEQUENCE [LARGE SCALE GENOMIC DNA]</scope>
    <source>
        <strain evidence="1 2">DSM 43357</strain>
    </source>
</reference>
<sequence length="327" mass="34526">MGRHGSLAVLTLVVAFGAGCSLIQGDARTAYDIGAVRDGGGGPGTDPSPTGDASGWEGVARALGRPGKLSADKKVYRVPFPRSDLKVTSYGVDVKPGLALGGYTAFTRYPDGDVMMMGDLVVTEPELQKVTDALQAHGIQQTAIHKHLLSHRPEVWWTHIHAMGRDATAIARSVRAALDVTATPIAPASTTPAPSLDLDTAALDQAMGTKGTNDGGIYKFTFKRTEPVTEDGRVIPPGMGVTTALNFQPTGGGKAAVNGDFAMTAGEIQRVIKALRGGGIDVVELHNHTLRERPRLFYMHFWADDDAVKLARTLHEAVAEQAVTPAS</sequence>
<organism evidence="1 2">
    <name type="scientific">Nonomuraea pusilla</name>
    <dbReference type="NCBI Taxonomy" id="46177"/>
    <lineage>
        <taxon>Bacteria</taxon>
        <taxon>Bacillati</taxon>
        <taxon>Actinomycetota</taxon>
        <taxon>Actinomycetes</taxon>
        <taxon>Streptosporangiales</taxon>
        <taxon>Streptosporangiaceae</taxon>
        <taxon>Nonomuraea</taxon>
    </lineage>
</organism>
<dbReference type="Pfam" id="PF07485">
    <property type="entry name" value="DUF1529"/>
    <property type="match status" value="2"/>
</dbReference>
<name>A0A1H8IX82_9ACTN</name>
<dbReference type="AlphaFoldDB" id="A0A1H8IX82"/>
<evidence type="ECO:0000313" key="1">
    <source>
        <dbReference type="EMBL" id="SEN73194.1"/>
    </source>
</evidence>
<dbReference type="Proteomes" id="UP000198953">
    <property type="component" value="Unassembled WGS sequence"/>
</dbReference>
<dbReference type="InterPro" id="IPR011094">
    <property type="entry name" value="Uncharacterised_LppY/LpqO"/>
</dbReference>
<keyword evidence="2" id="KW-1185">Reference proteome</keyword>
<dbReference type="PROSITE" id="PS51257">
    <property type="entry name" value="PROKAR_LIPOPROTEIN"/>
    <property type="match status" value="1"/>
</dbReference>
<dbReference type="EMBL" id="FOBF01000034">
    <property type="protein sequence ID" value="SEN73194.1"/>
    <property type="molecule type" value="Genomic_DNA"/>
</dbReference>
<proteinExistence type="predicted"/>
<dbReference type="OrthoDB" id="4687120at2"/>
<dbReference type="STRING" id="46177.SAMN05660976_08187"/>